<feature type="transmembrane region" description="Helical" evidence="1">
    <location>
        <begin position="6"/>
        <end position="25"/>
    </location>
</feature>
<dbReference type="Proteomes" id="UP000240424">
    <property type="component" value="Unassembled WGS sequence"/>
</dbReference>
<protein>
    <submittedName>
        <fullName evidence="2">Uncharacterized protein</fullName>
    </submittedName>
</protein>
<keyword evidence="3" id="KW-1185">Reference proteome</keyword>
<organism evidence="2 3">
    <name type="scientific">Mycobacterium numidiamassiliense</name>
    <dbReference type="NCBI Taxonomy" id="1841861"/>
    <lineage>
        <taxon>Bacteria</taxon>
        <taxon>Bacillati</taxon>
        <taxon>Actinomycetota</taxon>
        <taxon>Actinomycetes</taxon>
        <taxon>Mycobacteriales</taxon>
        <taxon>Mycobacteriaceae</taxon>
        <taxon>Mycobacterium</taxon>
    </lineage>
</organism>
<name>A0A2U3PEV9_9MYCO</name>
<feature type="transmembrane region" description="Helical" evidence="1">
    <location>
        <begin position="130"/>
        <end position="148"/>
    </location>
</feature>
<feature type="transmembrane region" description="Helical" evidence="1">
    <location>
        <begin position="37"/>
        <end position="55"/>
    </location>
</feature>
<evidence type="ECO:0000256" key="1">
    <source>
        <dbReference type="SAM" id="Phobius"/>
    </source>
</evidence>
<feature type="transmembrane region" description="Helical" evidence="1">
    <location>
        <begin position="154"/>
        <end position="172"/>
    </location>
</feature>
<dbReference type="STRING" id="1841861.GCA_900157365_02819"/>
<gene>
    <name evidence="2" type="ORF">MNAB215_4499</name>
</gene>
<keyword evidence="1" id="KW-0472">Membrane</keyword>
<accession>A0A2U3PEV9</accession>
<proteinExistence type="predicted"/>
<reference evidence="2 3" key="1">
    <citation type="submission" date="2017-01" db="EMBL/GenBank/DDBJ databases">
        <authorList>
            <consortium name="Urmite Genomes"/>
        </authorList>
    </citation>
    <scope>NUCLEOTIDE SEQUENCE [LARGE SCALE GENOMIC DNA]</scope>
    <source>
        <strain evidence="2 3">AB215</strain>
    </source>
</reference>
<feature type="transmembrane region" description="Helical" evidence="1">
    <location>
        <begin position="184"/>
        <end position="207"/>
    </location>
</feature>
<evidence type="ECO:0000313" key="2">
    <source>
        <dbReference type="EMBL" id="SPM42279.1"/>
    </source>
</evidence>
<dbReference type="AlphaFoldDB" id="A0A2U3PEV9"/>
<keyword evidence="1" id="KW-0812">Transmembrane</keyword>
<dbReference type="EMBL" id="FUEZ01000004">
    <property type="protein sequence ID" value="SPM42279.1"/>
    <property type="molecule type" value="Genomic_DNA"/>
</dbReference>
<evidence type="ECO:0000313" key="3">
    <source>
        <dbReference type="Proteomes" id="UP000240424"/>
    </source>
</evidence>
<sequence>MTLAPWAYGLFIAGACAGLGGAVASSLIDDRKLGRRIYWLGWLVNTLCFSLAALQRGWQPSLGFGLLCVFVAVFYAYMRTPYLKIGGRIYALSLNDSQPDSAAGKTTGPPPAARPDSYPTHIGQVSARKIWWILVAFTCLVAVNVYFFGWPAQAIFGTAVLTLFCAGFGVDDATRKLPIARGQYVQAVIASVVSLLLWLAPCIAYLLGYAIGQRWPMGQGKHAAPPDA</sequence>
<keyword evidence="1" id="KW-1133">Transmembrane helix</keyword>
<feature type="transmembrane region" description="Helical" evidence="1">
    <location>
        <begin position="61"/>
        <end position="78"/>
    </location>
</feature>